<dbReference type="PANTHER" id="PTHR22576:SF37">
    <property type="entry name" value="MUCOSA-ASSOCIATED LYMPHOID TISSUE LYMPHOMA TRANSLOCATION PROTEIN 1"/>
    <property type="match status" value="1"/>
</dbReference>
<dbReference type="Gene3D" id="3.40.50.1460">
    <property type="match status" value="1"/>
</dbReference>
<proteinExistence type="predicted"/>
<evidence type="ECO:0000256" key="1">
    <source>
        <dbReference type="SAM" id="MobiDB-lite"/>
    </source>
</evidence>
<keyword evidence="2" id="KW-0472">Membrane</keyword>
<dbReference type="InterPro" id="IPR052039">
    <property type="entry name" value="Caspase-related_regulators"/>
</dbReference>
<sequence>MSGGRKALIIANDVYENPSLGRLRSPVQDARALARALGDPGIGGFEVRVVHNEPAYQMAGHIEDFFLDAVPGDLLVLHLSCHGVKSESGELFFAARNTRPDRLGSTAVPADFVQRCMRGSRSRSIVLFLDCCYGGAFTEGAVVRASGDVNVLDSFAGQSSGHGGRGQAVITASTSMEYAFEGDQLSEESGPRPSIFTNALVEGLVTGDADSDEDGQVSLDELYDYVFDRVRDQNPNQTPSRSFDLQGELYLARSGRRRIQPLPVPPDLRAAMTDPSIFARRGAITELRHRLTSDNLPAAAGARDALQEMAHNDIDYIATAAQEALREALVQPAEHRVDFGQVPQHSTPSHTVPVLGPPLARACSFQVSNCGIHVEQDATGLHISPDTSHQGSVQGDILLKDPIQETAIHVEAIVTAPQPAAVTTGPRNERTSPPTAERPSWEKTAPRQPPPARPQAPPPERVMRSRGSPPTHGKAFWALGLAIASLLSLTWAAWRIGDFAAVGVSSYIDTVKAAGGGSETIRSVIEQALWDILTILVLTAAGIVLSIKARRLAGQSNQAISASPGRYGGRGVNQAAVILSWVAIACAPLALLLRISSGM</sequence>
<dbReference type="Pfam" id="PF00656">
    <property type="entry name" value="Peptidase_C14"/>
    <property type="match status" value="1"/>
</dbReference>
<dbReference type="GO" id="GO:0006508">
    <property type="term" value="P:proteolysis"/>
    <property type="evidence" value="ECO:0007669"/>
    <property type="project" value="InterPro"/>
</dbReference>
<dbReference type="PROSITE" id="PS00018">
    <property type="entry name" value="EF_HAND_1"/>
    <property type="match status" value="1"/>
</dbReference>
<keyword evidence="2" id="KW-1133">Transmembrane helix</keyword>
<dbReference type="RefSeq" id="WP_219912515.1">
    <property type="nucleotide sequence ID" value="NZ_PVNG01000046.1"/>
</dbReference>
<keyword evidence="5" id="KW-1185">Reference proteome</keyword>
<evidence type="ECO:0000259" key="3">
    <source>
        <dbReference type="Pfam" id="PF00656"/>
    </source>
</evidence>
<evidence type="ECO:0000313" key="5">
    <source>
        <dbReference type="Proteomes" id="UP000238312"/>
    </source>
</evidence>
<dbReference type="AlphaFoldDB" id="A0A2T0LQY4"/>
<gene>
    <name evidence="4" type="ORF">B0I32_1468</name>
</gene>
<dbReference type="EMBL" id="PVNG01000046">
    <property type="protein sequence ID" value="PRX45845.1"/>
    <property type="molecule type" value="Genomic_DNA"/>
</dbReference>
<dbReference type="NCBIfam" id="NF047832">
    <property type="entry name" value="caspase_w_EACC1"/>
    <property type="match status" value="1"/>
</dbReference>
<dbReference type="GO" id="GO:0004197">
    <property type="term" value="F:cysteine-type endopeptidase activity"/>
    <property type="evidence" value="ECO:0007669"/>
    <property type="project" value="InterPro"/>
</dbReference>
<comment type="caution">
    <text evidence="4">The sequence shown here is derived from an EMBL/GenBank/DDBJ whole genome shotgun (WGS) entry which is preliminary data.</text>
</comment>
<dbReference type="PANTHER" id="PTHR22576">
    <property type="entry name" value="MUCOSA ASSOCIATED LYMPHOID TISSUE LYMPHOMA TRANSLOCATION PROTEIN 1/PARACASPASE"/>
    <property type="match status" value="1"/>
</dbReference>
<keyword evidence="2" id="KW-0812">Transmembrane</keyword>
<name>A0A2T0LQY4_9ACTN</name>
<feature type="transmembrane region" description="Helical" evidence="2">
    <location>
        <begin position="528"/>
        <end position="547"/>
    </location>
</feature>
<feature type="domain" description="Peptidase C14 caspase" evidence="3">
    <location>
        <begin position="5"/>
        <end position="250"/>
    </location>
</feature>
<feature type="compositionally biased region" description="Pro residues" evidence="1">
    <location>
        <begin position="447"/>
        <end position="460"/>
    </location>
</feature>
<evidence type="ECO:0000256" key="2">
    <source>
        <dbReference type="SAM" id="Phobius"/>
    </source>
</evidence>
<dbReference type="SUPFAM" id="SSF52129">
    <property type="entry name" value="Caspase-like"/>
    <property type="match status" value="1"/>
</dbReference>
<organism evidence="4 5">
    <name type="scientific">Nonomuraea fuscirosea</name>
    <dbReference type="NCBI Taxonomy" id="1291556"/>
    <lineage>
        <taxon>Bacteria</taxon>
        <taxon>Bacillati</taxon>
        <taxon>Actinomycetota</taxon>
        <taxon>Actinomycetes</taxon>
        <taxon>Streptosporangiales</taxon>
        <taxon>Streptosporangiaceae</taxon>
        <taxon>Nonomuraea</taxon>
    </lineage>
</organism>
<dbReference type="InterPro" id="IPR011600">
    <property type="entry name" value="Pept_C14_caspase"/>
</dbReference>
<accession>A0A2T0LQY4</accession>
<feature type="region of interest" description="Disordered" evidence="1">
    <location>
        <begin position="417"/>
        <end position="469"/>
    </location>
</feature>
<dbReference type="Proteomes" id="UP000238312">
    <property type="component" value="Unassembled WGS sequence"/>
</dbReference>
<dbReference type="InterPro" id="IPR029030">
    <property type="entry name" value="Caspase-like_dom_sf"/>
</dbReference>
<evidence type="ECO:0000313" key="4">
    <source>
        <dbReference type="EMBL" id="PRX45845.1"/>
    </source>
</evidence>
<protein>
    <submittedName>
        <fullName evidence="4">Caspase domain-containing protein</fullName>
    </submittedName>
</protein>
<reference evidence="4 5" key="1">
    <citation type="submission" date="2018-03" db="EMBL/GenBank/DDBJ databases">
        <title>Genomic Encyclopedia of Type Strains, Phase III (KMG-III): the genomes of soil and plant-associated and newly described type strains.</title>
        <authorList>
            <person name="Whitman W."/>
        </authorList>
    </citation>
    <scope>NUCLEOTIDE SEQUENCE [LARGE SCALE GENOMIC DNA]</scope>
    <source>
        <strain evidence="4 5">CGMCC 4.7104</strain>
    </source>
</reference>
<dbReference type="InterPro" id="IPR018247">
    <property type="entry name" value="EF_Hand_1_Ca_BS"/>
</dbReference>
<feature type="transmembrane region" description="Helical" evidence="2">
    <location>
        <begin position="575"/>
        <end position="595"/>
    </location>
</feature>